<keyword evidence="4 9" id="KW-1003">Cell membrane</keyword>
<dbReference type="RefSeq" id="WP_020932003.1">
    <property type="nucleotide sequence ID" value="NC_021917.1"/>
</dbReference>
<evidence type="ECO:0000256" key="1">
    <source>
        <dbReference type="ARBA" id="ARBA00004429"/>
    </source>
</evidence>
<dbReference type="eggNOG" id="COG1682">
    <property type="taxonomic scope" value="Bacteria"/>
</dbReference>
<dbReference type="Proteomes" id="UP000015380">
    <property type="component" value="Chromosome"/>
</dbReference>
<keyword evidence="12" id="KW-1185">Reference proteome</keyword>
<dbReference type="PROSITE" id="PS51012">
    <property type="entry name" value="ABC_TM2"/>
    <property type="match status" value="1"/>
</dbReference>
<evidence type="ECO:0000256" key="2">
    <source>
        <dbReference type="ARBA" id="ARBA00007783"/>
    </source>
</evidence>
<feature type="transmembrane region" description="Helical" evidence="9">
    <location>
        <begin position="220"/>
        <end position="241"/>
    </location>
</feature>
<evidence type="ECO:0000256" key="9">
    <source>
        <dbReference type="RuleBase" id="RU361157"/>
    </source>
</evidence>
<evidence type="ECO:0000256" key="6">
    <source>
        <dbReference type="ARBA" id="ARBA00022692"/>
    </source>
</evidence>
<evidence type="ECO:0000256" key="3">
    <source>
        <dbReference type="ARBA" id="ARBA00022448"/>
    </source>
</evidence>
<keyword evidence="5" id="KW-0997">Cell inner membrane</keyword>
<dbReference type="PRINTS" id="PR00164">
    <property type="entry name" value="ABC2TRNSPORT"/>
</dbReference>
<reference evidence="11 12" key="1">
    <citation type="submission" date="2013-05" db="EMBL/GenBank/DDBJ databases">
        <title>Between feast and famine: a lifestyle of most important marine PAH-degrading bacterium Cycloclasticus sp. 7ME.</title>
        <authorList>
            <person name="Yakimov M.M."/>
            <person name="Messina E."/>
            <person name="Genovese M."/>
            <person name="Denaro R."/>
            <person name="Crisafi F."/>
            <person name="Russo D."/>
            <person name="Cappello S."/>
            <person name="Santisi S."/>
            <person name="Smedile F."/>
            <person name="Golyshina O.V."/>
            <person name="Tran H."/>
            <person name="Pieper D.H."/>
            <person name="Golyshin P.N."/>
            <person name="Giuliano L."/>
        </authorList>
    </citation>
    <scope>NUCLEOTIDE SEQUENCE [LARGE SCALE GENOMIC DNA]</scope>
    <source>
        <strain evidence="11 12">78-ME</strain>
    </source>
</reference>
<feature type="transmembrane region" description="Helical" evidence="9">
    <location>
        <begin position="167"/>
        <end position="187"/>
    </location>
</feature>
<evidence type="ECO:0000256" key="7">
    <source>
        <dbReference type="ARBA" id="ARBA00022989"/>
    </source>
</evidence>
<dbReference type="InterPro" id="IPR000412">
    <property type="entry name" value="ABC_2_transport"/>
</dbReference>
<dbReference type="KEGG" id="cza:CYCME_0445"/>
<evidence type="ECO:0000256" key="4">
    <source>
        <dbReference type="ARBA" id="ARBA00022475"/>
    </source>
</evidence>
<feature type="transmembrane region" description="Helical" evidence="9">
    <location>
        <begin position="57"/>
        <end position="77"/>
    </location>
</feature>
<dbReference type="GO" id="GO:0043190">
    <property type="term" value="C:ATP-binding cassette (ABC) transporter complex"/>
    <property type="evidence" value="ECO:0007669"/>
    <property type="project" value="InterPro"/>
</dbReference>
<sequence length="253" mass="28895">MNRFYWELIWYKATSELKAESSRSYLGFLWWIVEPALYMVAFYIVFELVFQRGGPGFIPFLLCGLIVWKWFGSVVSGGANAITSNSALIRQVYLPKYLLPVSILFNGTIKFLIVMCLFVLFLLLNGVVPALAWLSLPLVIIIQFLFIACIAGFVASVVPLLPDIKLILDNVLMLLFFISGVFFDISLVPENVKAYLALNPMAVIIESYRVILINGNWPNFIMLGLVLFLSILLLYVTYHIFKHYDRVYPKILI</sequence>
<evidence type="ECO:0000256" key="5">
    <source>
        <dbReference type="ARBA" id="ARBA00022519"/>
    </source>
</evidence>
<dbReference type="AlphaFoldDB" id="S5T4S0"/>
<dbReference type="EMBL" id="CP005996">
    <property type="protein sequence ID" value="AGS38786.1"/>
    <property type="molecule type" value="Genomic_DNA"/>
</dbReference>
<dbReference type="PANTHER" id="PTHR30413">
    <property type="entry name" value="INNER MEMBRANE TRANSPORT PERMEASE"/>
    <property type="match status" value="1"/>
</dbReference>
<keyword evidence="6 9" id="KW-0812">Transmembrane</keyword>
<feature type="domain" description="ABC transmembrane type-2" evidence="10">
    <location>
        <begin position="26"/>
        <end position="244"/>
    </location>
</feature>
<feature type="transmembrane region" description="Helical" evidence="9">
    <location>
        <begin position="97"/>
        <end position="124"/>
    </location>
</feature>
<dbReference type="HOGENOM" id="CLU_060703_1_1_6"/>
<dbReference type="GO" id="GO:0015920">
    <property type="term" value="P:lipopolysaccharide transport"/>
    <property type="evidence" value="ECO:0007669"/>
    <property type="project" value="TreeGrafter"/>
</dbReference>
<evidence type="ECO:0000313" key="12">
    <source>
        <dbReference type="Proteomes" id="UP000015380"/>
    </source>
</evidence>
<feature type="transmembrane region" description="Helical" evidence="9">
    <location>
        <begin position="131"/>
        <end position="155"/>
    </location>
</feature>
<comment type="subcellular location">
    <subcellularLocation>
        <location evidence="1 9">Cell inner membrane</location>
        <topology evidence="1 9">Multi-pass membrane protein</topology>
    </subcellularLocation>
</comment>
<organism evidence="11 12">
    <name type="scientific">Cycloclasticus zancles 78-ME</name>
    <dbReference type="NCBI Taxonomy" id="1198232"/>
    <lineage>
        <taxon>Bacteria</taxon>
        <taxon>Pseudomonadati</taxon>
        <taxon>Pseudomonadota</taxon>
        <taxon>Gammaproteobacteria</taxon>
        <taxon>Thiotrichales</taxon>
        <taxon>Piscirickettsiaceae</taxon>
        <taxon>Cycloclasticus</taxon>
    </lineage>
</organism>
<dbReference type="GO" id="GO:0140359">
    <property type="term" value="F:ABC-type transporter activity"/>
    <property type="evidence" value="ECO:0007669"/>
    <property type="project" value="InterPro"/>
</dbReference>
<feature type="transmembrane region" description="Helical" evidence="9">
    <location>
        <begin position="28"/>
        <end position="50"/>
    </location>
</feature>
<accession>S5T4S0</accession>
<proteinExistence type="inferred from homology"/>
<reference evidence="12" key="2">
    <citation type="journal article" date="2016" name="Environ. Microbiol. Rep.">
        <title>Analysis of defence systems and a conjugative IncP-1 plasmid in the marine polyaromatic hydrocarbons-degrading bacterium Cycloclasticus sp. 78-ME.</title>
        <authorList>
            <person name="Yakimov M.M."/>
            <person name="Crisafi F."/>
            <person name="Messina E."/>
            <person name="Smedile F."/>
            <person name="Lopatina A."/>
            <person name="Denaro R."/>
            <person name="Pieper D.H."/>
            <person name="Golyshin P.N."/>
            <person name="Giuliano L."/>
        </authorList>
    </citation>
    <scope>NUCLEOTIDE SEQUENCE [LARGE SCALE GENOMIC DNA]</scope>
    <source>
        <strain evidence="12">78-ME</strain>
    </source>
</reference>
<keyword evidence="3 9" id="KW-0813">Transport</keyword>
<protein>
    <recommendedName>
        <fullName evidence="9">Transport permease protein</fullName>
    </recommendedName>
</protein>
<dbReference type="Pfam" id="PF01061">
    <property type="entry name" value="ABC2_membrane"/>
    <property type="match status" value="1"/>
</dbReference>
<evidence type="ECO:0000313" key="11">
    <source>
        <dbReference type="EMBL" id="AGS38786.1"/>
    </source>
</evidence>
<dbReference type="PATRIC" id="fig|1198232.3.peg.454"/>
<evidence type="ECO:0000256" key="8">
    <source>
        <dbReference type="ARBA" id="ARBA00023136"/>
    </source>
</evidence>
<gene>
    <name evidence="11" type="ORF">CYCME_0445</name>
</gene>
<dbReference type="InterPro" id="IPR013525">
    <property type="entry name" value="ABC2_TM"/>
</dbReference>
<evidence type="ECO:0000259" key="10">
    <source>
        <dbReference type="PROSITE" id="PS51012"/>
    </source>
</evidence>
<dbReference type="PANTHER" id="PTHR30413:SF8">
    <property type="entry name" value="TRANSPORT PERMEASE PROTEIN"/>
    <property type="match status" value="1"/>
</dbReference>
<dbReference type="InterPro" id="IPR047817">
    <property type="entry name" value="ABC2_TM_bact-type"/>
</dbReference>
<name>S5T4S0_9GAMM</name>
<keyword evidence="7 9" id="KW-1133">Transmembrane helix</keyword>
<comment type="similarity">
    <text evidence="2 9">Belongs to the ABC-2 integral membrane protein family.</text>
</comment>
<keyword evidence="8 9" id="KW-0472">Membrane</keyword>